<gene>
    <name evidence="2" type="ORF">BIW11_07810</name>
</gene>
<feature type="region of interest" description="Disordered" evidence="1">
    <location>
        <begin position="1"/>
        <end position="23"/>
    </location>
</feature>
<name>A0A1V9XSA6_9ACAR</name>
<sequence length="297" mass="33836">MSVHRTPQRSQRPHWSLDHLNSRGTEVNDDNPWQYLLEATKRYRGAKKQRRSSLRGGRLTAEEIRRFSNQIYPAAIADVLDLLSTRWHEGAAKPWIIWFLRRISPATSLQNIDLADHYSRRQLMKTVERKLSDPDAERTIGFVEPVLDCLRVRLNDVVCLSGDIEPVDNRYEVTATKGANTLVITNFQSTPIWDWRAGLPEGFILSFEKNGQRHIFPLHMVAKVPDQGVLKLVLNANGGYVAGRGAPREALAGVQYRVIIDVTWVIPSERTVNKLRKELMKSFTDGRSPNLDPCTTS</sequence>
<dbReference type="Proteomes" id="UP000192247">
    <property type="component" value="Unassembled WGS sequence"/>
</dbReference>
<dbReference type="AlphaFoldDB" id="A0A1V9XSA6"/>
<evidence type="ECO:0000313" key="2">
    <source>
        <dbReference type="EMBL" id="OQR76390.1"/>
    </source>
</evidence>
<protein>
    <submittedName>
        <fullName evidence="2">Uncharacterized protein</fullName>
    </submittedName>
</protein>
<reference evidence="2 3" key="1">
    <citation type="journal article" date="2017" name="Gigascience">
        <title>Draft genome of the honey bee ectoparasitic mite, Tropilaelaps mercedesae, is shaped by the parasitic life history.</title>
        <authorList>
            <person name="Dong X."/>
            <person name="Armstrong S.D."/>
            <person name="Xia D."/>
            <person name="Makepeace B.L."/>
            <person name="Darby A.C."/>
            <person name="Kadowaki T."/>
        </authorList>
    </citation>
    <scope>NUCLEOTIDE SEQUENCE [LARGE SCALE GENOMIC DNA]</scope>
    <source>
        <strain evidence="2">Wuxi-XJTLU</strain>
    </source>
</reference>
<dbReference type="InParanoid" id="A0A1V9XSA6"/>
<keyword evidence="3" id="KW-1185">Reference proteome</keyword>
<evidence type="ECO:0000256" key="1">
    <source>
        <dbReference type="SAM" id="MobiDB-lite"/>
    </source>
</evidence>
<comment type="caution">
    <text evidence="2">The sequence shown here is derived from an EMBL/GenBank/DDBJ whole genome shotgun (WGS) entry which is preliminary data.</text>
</comment>
<proteinExistence type="predicted"/>
<accession>A0A1V9XSA6</accession>
<dbReference type="EMBL" id="MNPL01004876">
    <property type="protein sequence ID" value="OQR76390.1"/>
    <property type="molecule type" value="Genomic_DNA"/>
</dbReference>
<evidence type="ECO:0000313" key="3">
    <source>
        <dbReference type="Proteomes" id="UP000192247"/>
    </source>
</evidence>
<organism evidence="2 3">
    <name type="scientific">Tropilaelaps mercedesae</name>
    <dbReference type="NCBI Taxonomy" id="418985"/>
    <lineage>
        <taxon>Eukaryota</taxon>
        <taxon>Metazoa</taxon>
        <taxon>Ecdysozoa</taxon>
        <taxon>Arthropoda</taxon>
        <taxon>Chelicerata</taxon>
        <taxon>Arachnida</taxon>
        <taxon>Acari</taxon>
        <taxon>Parasitiformes</taxon>
        <taxon>Mesostigmata</taxon>
        <taxon>Gamasina</taxon>
        <taxon>Dermanyssoidea</taxon>
        <taxon>Laelapidae</taxon>
        <taxon>Tropilaelaps</taxon>
    </lineage>
</organism>